<reference evidence="7" key="1">
    <citation type="submission" date="2019-12" db="EMBL/GenBank/DDBJ databases">
        <title>High-Quality draft genome sequences of three cyanobacteria isolated from the limestone walls of the Old Cathedral of Coimbra.</title>
        <authorList>
            <person name="Tiago I."/>
            <person name="Soares F."/>
            <person name="Portugal A."/>
        </authorList>
    </citation>
    <scope>NUCLEOTIDE SEQUENCE [LARGE SCALE GENOMIC DNA]</scope>
    <source>
        <strain evidence="7">C</strain>
    </source>
</reference>
<feature type="transmembrane region" description="Helical" evidence="6">
    <location>
        <begin position="255"/>
        <end position="275"/>
    </location>
</feature>
<name>A0A8K2A899_9CYAN</name>
<dbReference type="InterPro" id="IPR043428">
    <property type="entry name" value="LivM-like"/>
</dbReference>
<dbReference type="Pfam" id="PF02653">
    <property type="entry name" value="BPD_transp_2"/>
    <property type="match status" value="1"/>
</dbReference>
<keyword evidence="8" id="KW-1185">Reference proteome</keyword>
<feature type="transmembrane region" description="Helical" evidence="6">
    <location>
        <begin position="80"/>
        <end position="99"/>
    </location>
</feature>
<dbReference type="EMBL" id="WVIC01000033">
    <property type="protein sequence ID" value="NCJ07776.1"/>
    <property type="molecule type" value="Genomic_DNA"/>
</dbReference>
<evidence type="ECO:0000256" key="4">
    <source>
        <dbReference type="ARBA" id="ARBA00022989"/>
    </source>
</evidence>
<evidence type="ECO:0000256" key="5">
    <source>
        <dbReference type="ARBA" id="ARBA00023136"/>
    </source>
</evidence>
<accession>A0A8K2A899</accession>
<feature type="transmembrane region" description="Helical" evidence="6">
    <location>
        <begin position="55"/>
        <end position="74"/>
    </location>
</feature>
<gene>
    <name evidence="7" type="primary">urtC</name>
    <name evidence="7" type="ORF">GS597_14910</name>
</gene>
<dbReference type="GO" id="GO:0015658">
    <property type="term" value="F:branched-chain amino acid transmembrane transporter activity"/>
    <property type="evidence" value="ECO:0007669"/>
    <property type="project" value="InterPro"/>
</dbReference>
<feature type="transmembrane region" description="Helical" evidence="6">
    <location>
        <begin position="158"/>
        <end position="175"/>
    </location>
</feature>
<feature type="transmembrane region" description="Helical" evidence="6">
    <location>
        <begin position="128"/>
        <end position="151"/>
    </location>
</feature>
<dbReference type="CDD" id="cd06581">
    <property type="entry name" value="TM_PBP1_LivM_like"/>
    <property type="match status" value="1"/>
</dbReference>
<dbReference type="InterPro" id="IPR017778">
    <property type="entry name" value="ABC_transptr_urea_perm_UrtC"/>
</dbReference>
<proteinExistence type="predicted"/>
<keyword evidence="4 6" id="KW-1133">Transmembrane helix</keyword>
<evidence type="ECO:0000256" key="2">
    <source>
        <dbReference type="ARBA" id="ARBA00022475"/>
    </source>
</evidence>
<feature type="transmembrane region" description="Helical" evidence="6">
    <location>
        <begin position="331"/>
        <end position="355"/>
    </location>
</feature>
<keyword evidence="5 6" id="KW-0472">Membrane</keyword>
<dbReference type="PANTHER" id="PTHR30482">
    <property type="entry name" value="HIGH-AFFINITY BRANCHED-CHAIN AMINO ACID TRANSPORT SYSTEM PERMEASE"/>
    <property type="match status" value="1"/>
</dbReference>
<protein>
    <submittedName>
        <fullName evidence="7">Urea ABC transporter permease subunit UrtC</fullName>
    </submittedName>
</protein>
<sequence length="399" mass="44180">MTTQTKELISPVTQPTKRKSYWLEVAIVVGLALIVLLIIPPVLNSMGLGFRVNMLGRFMALAIVALGIDLIWGYTGLLSLGHGIFFALGGYAFAMYLELQLPDDQIPAFFGLYGVTDLPWLWRPFYSLPFTLGAIVLVPSIVAAVLGYLVFRNRIRGVYFAILTQAALIVFFNFFNGQQQLINGTNGLKTDTARIFGEFVSSPQIQSLFYSLTAVFLVLGYVLCRWLTSGRFGRLLVAIRDDESRVRFSGYDPTGFKVMVFAVSAGLAGIAGALYTVQSGIVSPRTMDIAFSIEMVIWVAVGGRATLIGAILGALLVNFAKSFLSEQFPDIWLFFQGALFLVVVTVLPGGIVGWIREDAREQLRQLFRIRPQIATYPSLEEDLDIRHEQQHISHQESDG</sequence>
<evidence type="ECO:0000256" key="3">
    <source>
        <dbReference type="ARBA" id="ARBA00022692"/>
    </source>
</evidence>
<feature type="transmembrane region" description="Helical" evidence="6">
    <location>
        <begin position="295"/>
        <end position="319"/>
    </location>
</feature>
<dbReference type="AlphaFoldDB" id="A0A8K2A899"/>
<dbReference type="NCBIfam" id="TIGR03408">
    <property type="entry name" value="urea_trans_UrtC"/>
    <property type="match status" value="1"/>
</dbReference>
<feature type="transmembrane region" description="Helical" evidence="6">
    <location>
        <begin position="20"/>
        <end position="43"/>
    </location>
</feature>
<dbReference type="GO" id="GO:0005886">
    <property type="term" value="C:plasma membrane"/>
    <property type="evidence" value="ECO:0007669"/>
    <property type="project" value="UniProtKB-SubCell"/>
</dbReference>
<comment type="subcellular location">
    <subcellularLocation>
        <location evidence="1">Cell membrane</location>
        <topology evidence="1">Multi-pass membrane protein</topology>
    </subcellularLocation>
</comment>
<dbReference type="Proteomes" id="UP000607397">
    <property type="component" value="Unassembled WGS sequence"/>
</dbReference>
<evidence type="ECO:0000313" key="8">
    <source>
        <dbReference type="Proteomes" id="UP000607397"/>
    </source>
</evidence>
<evidence type="ECO:0000256" key="6">
    <source>
        <dbReference type="SAM" id="Phobius"/>
    </source>
</evidence>
<comment type="caution">
    <text evidence="7">The sequence shown here is derived from an EMBL/GenBank/DDBJ whole genome shotgun (WGS) entry which is preliminary data.</text>
</comment>
<keyword evidence="2" id="KW-1003">Cell membrane</keyword>
<dbReference type="PANTHER" id="PTHR30482:SF4">
    <property type="entry name" value="SLR1201 PROTEIN"/>
    <property type="match status" value="1"/>
</dbReference>
<organism evidence="7 8">
    <name type="scientific">Petrachloros mirabilis ULC683</name>
    <dbReference type="NCBI Taxonomy" id="2781853"/>
    <lineage>
        <taxon>Bacteria</taxon>
        <taxon>Bacillati</taxon>
        <taxon>Cyanobacteriota</taxon>
        <taxon>Cyanophyceae</taxon>
        <taxon>Synechococcales</taxon>
        <taxon>Petrachlorosaceae</taxon>
        <taxon>Petrachloros</taxon>
        <taxon>Petrachloros mirabilis</taxon>
    </lineage>
</organism>
<feature type="transmembrane region" description="Helical" evidence="6">
    <location>
        <begin position="208"/>
        <end position="227"/>
    </location>
</feature>
<dbReference type="InterPro" id="IPR001851">
    <property type="entry name" value="ABC_transp_permease"/>
</dbReference>
<keyword evidence="3 6" id="KW-0812">Transmembrane</keyword>
<evidence type="ECO:0000256" key="1">
    <source>
        <dbReference type="ARBA" id="ARBA00004651"/>
    </source>
</evidence>
<dbReference type="RefSeq" id="WP_161826257.1">
    <property type="nucleotide sequence ID" value="NZ_WVIC01000033.1"/>
</dbReference>
<evidence type="ECO:0000313" key="7">
    <source>
        <dbReference type="EMBL" id="NCJ07776.1"/>
    </source>
</evidence>